<reference evidence="1" key="1">
    <citation type="journal article" date="2021" name="Mol. Ecol. Resour.">
        <title>Apolygus lucorum genome provides insights into omnivorousness and mesophyll feeding.</title>
        <authorList>
            <person name="Liu Y."/>
            <person name="Liu H."/>
            <person name="Wang H."/>
            <person name="Huang T."/>
            <person name="Liu B."/>
            <person name="Yang B."/>
            <person name="Yin L."/>
            <person name="Li B."/>
            <person name="Zhang Y."/>
            <person name="Zhang S."/>
            <person name="Jiang F."/>
            <person name="Zhang X."/>
            <person name="Ren Y."/>
            <person name="Wang B."/>
            <person name="Wang S."/>
            <person name="Lu Y."/>
            <person name="Wu K."/>
            <person name="Fan W."/>
            <person name="Wang G."/>
        </authorList>
    </citation>
    <scope>NUCLEOTIDE SEQUENCE</scope>
    <source>
        <strain evidence="1">12Hb</strain>
    </source>
</reference>
<dbReference type="Proteomes" id="UP000466442">
    <property type="component" value="Unassembled WGS sequence"/>
</dbReference>
<dbReference type="EMBL" id="WIXP02000006">
    <property type="protein sequence ID" value="KAF6208933.1"/>
    <property type="molecule type" value="Genomic_DNA"/>
</dbReference>
<evidence type="ECO:0000313" key="1">
    <source>
        <dbReference type="EMBL" id="KAF6208933.1"/>
    </source>
</evidence>
<accession>A0A8S9XIW0</accession>
<gene>
    <name evidence="1" type="ORF">GE061_014675</name>
</gene>
<organism evidence="1 2">
    <name type="scientific">Apolygus lucorum</name>
    <name type="common">Small green plant bug</name>
    <name type="synonym">Lygocoris lucorum</name>
    <dbReference type="NCBI Taxonomy" id="248454"/>
    <lineage>
        <taxon>Eukaryota</taxon>
        <taxon>Metazoa</taxon>
        <taxon>Ecdysozoa</taxon>
        <taxon>Arthropoda</taxon>
        <taxon>Hexapoda</taxon>
        <taxon>Insecta</taxon>
        <taxon>Pterygota</taxon>
        <taxon>Neoptera</taxon>
        <taxon>Paraneoptera</taxon>
        <taxon>Hemiptera</taxon>
        <taxon>Heteroptera</taxon>
        <taxon>Panheteroptera</taxon>
        <taxon>Cimicomorpha</taxon>
        <taxon>Miridae</taxon>
        <taxon>Mirini</taxon>
        <taxon>Apolygus</taxon>
    </lineage>
</organism>
<keyword evidence="2" id="KW-1185">Reference proteome</keyword>
<name>A0A8S9XIW0_APOLU</name>
<proteinExistence type="predicted"/>
<dbReference type="AlphaFoldDB" id="A0A8S9XIW0"/>
<comment type="caution">
    <text evidence="1">The sequence shown here is derived from an EMBL/GenBank/DDBJ whole genome shotgun (WGS) entry which is preliminary data.</text>
</comment>
<sequence>MGVGSISFYSFYCSSRRRTLKETDNMTYATSYDVEVEGKQYRRDKTWLKPYHSPLSRPSSTIVSFYSGGQPKEEPEAIQRGFAKSPSPSTISRECVKEIHGITNGQFHTRRTKEA</sequence>
<evidence type="ECO:0000313" key="2">
    <source>
        <dbReference type="Proteomes" id="UP000466442"/>
    </source>
</evidence>
<protein>
    <submittedName>
        <fullName evidence="1">Uncharacterized protein</fullName>
    </submittedName>
</protein>